<protein>
    <submittedName>
        <fullName evidence="2">Imidazolonepropionase</fullName>
    </submittedName>
</protein>
<dbReference type="SUPFAM" id="SSF51338">
    <property type="entry name" value="Composite domain of metallo-dependent hydrolases"/>
    <property type="match status" value="1"/>
</dbReference>
<sequence>MLLLKNGKIFTMADSQVIYGDILIDEGKIIDINSSIREEDALVLDVRNHIVVPGFIDGHCHAGIIEGGVGSVGNDMEEANNTLSPELLAEDGINIRDCVFEAGVKAGVTTVSVAPGESNVIGGKSCVIKTYGQTLEDRLVKSSSTLNISIGEFVKRLDDVRVEMPRSRMAITYMIRSFLNGAKKYYEETKNEDVDRNTFNEKYESVKSIFTKDTKVEICAHKAQDIQTALRLKEEFDFDLILTYCTEAYLIEDQIDKSIPLMLGPYLTDKSNFEIKNRNSSSPTIFSNKGFNTCLITNHPDIPLDFLPICAAIAIKDGMSFENALKSITINPAKALGIDNRVGSIEIGKDADIAVFDGDPFKARTKTCFTIVNGEVAYRR</sequence>
<dbReference type="InterPro" id="IPR051781">
    <property type="entry name" value="Metallo-dep_Hydrolase"/>
</dbReference>
<dbReference type="Pfam" id="PF01979">
    <property type="entry name" value="Amidohydro_1"/>
    <property type="match status" value="1"/>
</dbReference>
<dbReference type="EMBL" id="FQXR01000010">
    <property type="protein sequence ID" value="SHI09507.1"/>
    <property type="molecule type" value="Genomic_DNA"/>
</dbReference>
<gene>
    <name evidence="2" type="ORF">SAMN02745180_02107</name>
</gene>
<dbReference type="SUPFAM" id="SSF51556">
    <property type="entry name" value="Metallo-dependent hydrolases"/>
    <property type="match status" value="1"/>
</dbReference>
<dbReference type="InterPro" id="IPR011059">
    <property type="entry name" value="Metal-dep_hydrolase_composite"/>
</dbReference>
<dbReference type="STRING" id="1123281.SAMN02745180_02107"/>
<dbReference type="InterPro" id="IPR032466">
    <property type="entry name" value="Metal_Hydrolase"/>
</dbReference>
<dbReference type="OrthoDB" id="9776455at2"/>
<evidence type="ECO:0000313" key="2">
    <source>
        <dbReference type="EMBL" id="SHI09507.1"/>
    </source>
</evidence>
<dbReference type="Gene3D" id="3.20.20.140">
    <property type="entry name" value="Metal-dependent hydrolases"/>
    <property type="match status" value="1"/>
</dbReference>
<dbReference type="GO" id="GO:0016810">
    <property type="term" value="F:hydrolase activity, acting on carbon-nitrogen (but not peptide) bonds"/>
    <property type="evidence" value="ECO:0007669"/>
    <property type="project" value="InterPro"/>
</dbReference>
<dbReference type="PANTHER" id="PTHR43135">
    <property type="entry name" value="ALPHA-D-RIBOSE 1-METHYLPHOSPHONATE 5-TRIPHOSPHATE DIPHOSPHATASE"/>
    <property type="match status" value="1"/>
</dbReference>
<evidence type="ECO:0000313" key="3">
    <source>
        <dbReference type="Proteomes" id="UP000184389"/>
    </source>
</evidence>
<reference evidence="2 3" key="1">
    <citation type="submission" date="2016-11" db="EMBL/GenBank/DDBJ databases">
        <authorList>
            <person name="Jaros S."/>
            <person name="Januszkiewicz K."/>
            <person name="Wedrychowicz H."/>
        </authorList>
    </citation>
    <scope>NUCLEOTIDE SEQUENCE [LARGE SCALE GENOMIC DNA]</scope>
    <source>
        <strain evidence="2 3">DSM 13106</strain>
    </source>
</reference>
<dbReference type="Proteomes" id="UP000184389">
    <property type="component" value="Unassembled WGS sequence"/>
</dbReference>
<accession>A0A1M5YBW0</accession>
<proteinExistence type="predicted"/>
<dbReference type="RefSeq" id="WP_072744755.1">
    <property type="nucleotide sequence ID" value="NZ_FQXR01000010.1"/>
</dbReference>
<dbReference type="InterPro" id="IPR006680">
    <property type="entry name" value="Amidohydro-rel"/>
</dbReference>
<keyword evidence="3" id="KW-1185">Reference proteome</keyword>
<feature type="domain" description="Amidohydrolase-related" evidence="1">
    <location>
        <begin position="313"/>
        <end position="366"/>
    </location>
</feature>
<organism evidence="2 3">
    <name type="scientific">Sporanaerobacter acetigenes DSM 13106</name>
    <dbReference type="NCBI Taxonomy" id="1123281"/>
    <lineage>
        <taxon>Bacteria</taxon>
        <taxon>Bacillati</taxon>
        <taxon>Bacillota</taxon>
        <taxon>Tissierellia</taxon>
        <taxon>Tissierellales</taxon>
        <taxon>Sporanaerobacteraceae</taxon>
        <taxon>Sporanaerobacter</taxon>
    </lineage>
</organism>
<evidence type="ECO:0000259" key="1">
    <source>
        <dbReference type="Pfam" id="PF01979"/>
    </source>
</evidence>
<dbReference type="PANTHER" id="PTHR43135:SF3">
    <property type="entry name" value="ALPHA-D-RIBOSE 1-METHYLPHOSPHONATE 5-TRIPHOSPHATE DIPHOSPHATASE"/>
    <property type="match status" value="1"/>
</dbReference>
<name>A0A1M5YBW0_9FIRM</name>
<dbReference type="AlphaFoldDB" id="A0A1M5YBW0"/>